<organism evidence="2 3">
    <name type="scientific">Ensete ventricosum</name>
    <name type="common">Abyssinian banana</name>
    <name type="synonym">Musa ensete</name>
    <dbReference type="NCBI Taxonomy" id="4639"/>
    <lineage>
        <taxon>Eukaryota</taxon>
        <taxon>Viridiplantae</taxon>
        <taxon>Streptophyta</taxon>
        <taxon>Embryophyta</taxon>
        <taxon>Tracheophyta</taxon>
        <taxon>Spermatophyta</taxon>
        <taxon>Magnoliopsida</taxon>
        <taxon>Liliopsida</taxon>
        <taxon>Zingiberales</taxon>
        <taxon>Musaceae</taxon>
        <taxon>Ensete</taxon>
    </lineage>
</organism>
<feature type="region of interest" description="Disordered" evidence="1">
    <location>
        <begin position="80"/>
        <end position="105"/>
    </location>
</feature>
<accession>A0A427AI47</accession>
<gene>
    <name evidence="2" type="ORF">B296_00030810</name>
</gene>
<evidence type="ECO:0000313" key="3">
    <source>
        <dbReference type="Proteomes" id="UP000287651"/>
    </source>
</evidence>
<comment type="caution">
    <text evidence="2">The sequence shown here is derived from an EMBL/GenBank/DDBJ whole genome shotgun (WGS) entry which is preliminary data.</text>
</comment>
<protein>
    <submittedName>
        <fullName evidence="2">Uncharacterized protein</fullName>
    </submittedName>
</protein>
<proteinExistence type="predicted"/>
<sequence>MLVDQLELALQQLGDTEQELEGAKRKLGEAKHGREEVAPHLGDAKWKLCKAEQGCEDELRCAHTTFPKITVCRGQKVAAMPSTTGKREGKGDAGVSLPTSASGWQ</sequence>
<dbReference type="EMBL" id="AMZH03002352">
    <property type="protein sequence ID" value="RRT75880.1"/>
    <property type="molecule type" value="Genomic_DNA"/>
</dbReference>
<evidence type="ECO:0000313" key="2">
    <source>
        <dbReference type="EMBL" id="RRT75880.1"/>
    </source>
</evidence>
<name>A0A427AI47_ENSVE</name>
<evidence type="ECO:0000256" key="1">
    <source>
        <dbReference type="SAM" id="MobiDB-lite"/>
    </source>
</evidence>
<dbReference type="AlphaFoldDB" id="A0A427AI47"/>
<reference evidence="2 3" key="1">
    <citation type="journal article" date="2014" name="Agronomy (Basel)">
        <title>A Draft Genome Sequence for Ensete ventricosum, the Drought-Tolerant Tree Against Hunger.</title>
        <authorList>
            <person name="Harrison J."/>
            <person name="Moore K.A."/>
            <person name="Paszkiewicz K."/>
            <person name="Jones T."/>
            <person name="Grant M."/>
            <person name="Ambacheew D."/>
            <person name="Muzemil S."/>
            <person name="Studholme D.J."/>
        </authorList>
    </citation>
    <scope>NUCLEOTIDE SEQUENCE [LARGE SCALE GENOMIC DNA]</scope>
</reference>
<dbReference type="Proteomes" id="UP000287651">
    <property type="component" value="Unassembled WGS sequence"/>
</dbReference>